<dbReference type="EMBL" id="BGPR01013650">
    <property type="protein sequence ID" value="GBN61566.1"/>
    <property type="molecule type" value="Genomic_DNA"/>
</dbReference>
<keyword evidence="2" id="KW-1185">Reference proteome</keyword>
<gene>
    <name evidence="1" type="ORF">AVEN_15089_1</name>
</gene>
<evidence type="ECO:0000313" key="2">
    <source>
        <dbReference type="Proteomes" id="UP000499080"/>
    </source>
</evidence>
<dbReference type="AlphaFoldDB" id="A0A4Y2QG64"/>
<evidence type="ECO:0000313" key="1">
    <source>
        <dbReference type="EMBL" id="GBN61566.1"/>
    </source>
</evidence>
<reference evidence="1 2" key="1">
    <citation type="journal article" date="2019" name="Sci. Rep.">
        <title>Orb-weaving spider Araneus ventricosus genome elucidates the spidroin gene catalogue.</title>
        <authorList>
            <person name="Kono N."/>
            <person name="Nakamura H."/>
            <person name="Ohtoshi R."/>
            <person name="Moran D.A.P."/>
            <person name="Shinohara A."/>
            <person name="Yoshida Y."/>
            <person name="Fujiwara M."/>
            <person name="Mori M."/>
            <person name="Tomita M."/>
            <person name="Arakawa K."/>
        </authorList>
    </citation>
    <scope>NUCLEOTIDE SEQUENCE [LARGE SCALE GENOMIC DNA]</scope>
</reference>
<accession>A0A4Y2QG64</accession>
<proteinExistence type="predicted"/>
<dbReference type="Proteomes" id="UP000499080">
    <property type="component" value="Unassembled WGS sequence"/>
</dbReference>
<comment type="caution">
    <text evidence="1">The sequence shown here is derived from an EMBL/GenBank/DDBJ whole genome shotgun (WGS) entry which is preliminary data.</text>
</comment>
<organism evidence="1 2">
    <name type="scientific">Araneus ventricosus</name>
    <name type="common">Orbweaver spider</name>
    <name type="synonym">Epeira ventricosa</name>
    <dbReference type="NCBI Taxonomy" id="182803"/>
    <lineage>
        <taxon>Eukaryota</taxon>
        <taxon>Metazoa</taxon>
        <taxon>Ecdysozoa</taxon>
        <taxon>Arthropoda</taxon>
        <taxon>Chelicerata</taxon>
        <taxon>Arachnida</taxon>
        <taxon>Araneae</taxon>
        <taxon>Araneomorphae</taxon>
        <taxon>Entelegynae</taxon>
        <taxon>Araneoidea</taxon>
        <taxon>Araneidae</taxon>
        <taxon>Araneus</taxon>
    </lineage>
</organism>
<protein>
    <submittedName>
        <fullName evidence="1">Uncharacterized protein</fullName>
    </submittedName>
</protein>
<sequence>MVCSISGEVGIVSMKGDKISKIMMISLRGEFPSVDTASPQRGMALSMKETKSKGMISCVKFPSMDTASSTEDGIVNEGTKSQRIMIQLDKLK</sequence>
<name>A0A4Y2QG64_ARAVE</name>